<evidence type="ECO:0000259" key="1">
    <source>
        <dbReference type="Pfam" id="PF00117"/>
    </source>
</evidence>
<dbReference type="Proteomes" id="UP000042997">
    <property type="component" value="Unassembled WGS sequence"/>
</dbReference>
<dbReference type="AlphaFoldDB" id="A0A098BUQ6"/>
<dbReference type="PANTHER" id="PTHR42695">
    <property type="entry name" value="GLUTAMINE AMIDOTRANSFERASE YLR126C-RELATED"/>
    <property type="match status" value="1"/>
</dbReference>
<dbReference type="PROSITE" id="PS51273">
    <property type="entry name" value="GATASE_TYPE_1"/>
    <property type="match status" value="1"/>
</dbReference>
<reference evidence="2 3" key="1">
    <citation type="journal article" date="2014" name="Genome Announc.">
        <title>Draft Genome Sequence of Propane- and Butane-Oxidizing Actinobacterium Rhodococcus ruber IEGM 231.</title>
        <authorList>
            <person name="Ivshina I.B."/>
            <person name="Kuyukina M.S."/>
            <person name="Krivoruchko A.V."/>
            <person name="Barbe V."/>
            <person name="Fischer C."/>
        </authorList>
    </citation>
    <scope>NUCLEOTIDE SEQUENCE [LARGE SCALE GENOMIC DNA]</scope>
</reference>
<protein>
    <recommendedName>
        <fullName evidence="1">Glutamine amidotransferase domain-containing protein</fullName>
    </recommendedName>
</protein>
<dbReference type="RefSeq" id="WP_010592351.1">
    <property type="nucleotide sequence ID" value="NZ_CP023714.1"/>
</dbReference>
<dbReference type="eggNOG" id="COG0518">
    <property type="taxonomic scope" value="Bacteria"/>
</dbReference>
<dbReference type="InterPro" id="IPR029062">
    <property type="entry name" value="Class_I_gatase-like"/>
</dbReference>
<dbReference type="KEGG" id="rrz:CS378_23945"/>
<evidence type="ECO:0000313" key="3">
    <source>
        <dbReference type="Proteomes" id="UP000042997"/>
    </source>
</evidence>
<dbReference type="InterPro" id="IPR044992">
    <property type="entry name" value="ChyE-like"/>
</dbReference>
<organism evidence="2 3">
    <name type="scientific">Rhodococcus ruber</name>
    <dbReference type="NCBI Taxonomy" id="1830"/>
    <lineage>
        <taxon>Bacteria</taxon>
        <taxon>Bacillati</taxon>
        <taxon>Actinomycetota</taxon>
        <taxon>Actinomycetes</taxon>
        <taxon>Mycobacteriales</taxon>
        <taxon>Nocardiaceae</taxon>
        <taxon>Rhodococcus</taxon>
    </lineage>
</organism>
<dbReference type="InterPro" id="IPR017926">
    <property type="entry name" value="GATASE"/>
</dbReference>
<dbReference type="SUPFAM" id="SSF52317">
    <property type="entry name" value="Class I glutamine amidotransferase-like"/>
    <property type="match status" value="1"/>
</dbReference>
<dbReference type="SMR" id="A0A098BUQ6"/>
<sequence>MNPVVLELRHLDCEGPAAYLPVLEQYVQVHTVRLWRDPVPAALDYAAVVVMGGPMGVADAATVPWLGEEIAYLRAAVAAGIPVWGVCLGAQLLAAALGADVHTGPVPEVGVGEVELAHASAADPVWGELPSTFPVLQWHADTFDLPPGATLLASSRAYPNQVFRHGSSYGVQFHLEADADQLADWLAIDEYRASLEATLGAGAADAVAADLRSVQPETLAHATAVMKRWLETYVV</sequence>
<dbReference type="OrthoDB" id="5196541at2"/>
<dbReference type="GO" id="GO:0005829">
    <property type="term" value="C:cytosol"/>
    <property type="evidence" value="ECO:0007669"/>
    <property type="project" value="TreeGrafter"/>
</dbReference>
<name>A0A098BUQ6_9NOCA</name>
<accession>A0A098BUQ6</accession>
<proteinExistence type="predicted"/>
<feature type="domain" description="Glutamine amidotransferase" evidence="1">
    <location>
        <begin position="41"/>
        <end position="178"/>
    </location>
</feature>
<evidence type="ECO:0000313" key="2">
    <source>
        <dbReference type="EMBL" id="CDZ92448.1"/>
    </source>
</evidence>
<gene>
    <name evidence="2" type="ORF">RHRU231_950098</name>
</gene>
<dbReference type="Pfam" id="PF00117">
    <property type="entry name" value="GATase"/>
    <property type="match status" value="1"/>
</dbReference>
<dbReference type="CDD" id="cd01741">
    <property type="entry name" value="GATase1_1"/>
    <property type="match status" value="1"/>
</dbReference>
<dbReference type="EMBL" id="CCSD01000111">
    <property type="protein sequence ID" value="CDZ92448.1"/>
    <property type="molecule type" value="Genomic_DNA"/>
</dbReference>
<dbReference type="PANTHER" id="PTHR42695:SF5">
    <property type="entry name" value="GLUTAMINE AMIDOTRANSFERASE YLR126C-RELATED"/>
    <property type="match status" value="1"/>
</dbReference>
<dbReference type="Gene3D" id="3.40.50.880">
    <property type="match status" value="1"/>
</dbReference>